<protein>
    <recommendedName>
        <fullName evidence="2">Serine aminopeptidase S33 domain-containing protein</fullName>
    </recommendedName>
</protein>
<evidence type="ECO:0000256" key="1">
    <source>
        <dbReference type="SAM" id="MobiDB-lite"/>
    </source>
</evidence>
<proteinExistence type="predicted"/>
<dbReference type="AlphaFoldDB" id="A0A6J4RXT8"/>
<dbReference type="Gene3D" id="3.40.50.1820">
    <property type="entry name" value="alpha/beta hydrolase"/>
    <property type="match status" value="1"/>
</dbReference>
<evidence type="ECO:0000259" key="2">
    <source>
        <dbReference type="Pfam" id="PF12146"/>
    </source>
</evidence>
<dbReference type="InterPro" id="IPR029058">
    <property type="entry name" value="AB_hydrolase_fold"/>
</dbReference>
<feature type="domain" description="Serine aminopeptidase S33" evidence="2">
    <location>
        <begin position="46"/>
        <end position="174"/>
    </location>
</feature>
<dbReference type="SUPFAM" id="SSF53474">
    <property type="entry name" value="alpha/beta-Hydrolases"/>
    <property type="match status" value="1"/>
</dbReference>
<accession>A0A6J4RXT8</accession>
<dbReference type="PANTHER" id="PTHR12277:SF81">
    <property type="entry name" value="PROTEIN ABHD13"/>
    <property type="match status" value="1"/>
</dbReference>
<dbReference type="EMBL" id="CADCVP010000081">
    <property type="protein sequence ID" value="CAA9478003.1"/>
    <property type="molecule type" value="Genomic_DNA"/>
</dbReference>
<name>A0A6J4RXT8_9ACTN</name>
<dbReference type="InterPro" id="IPR022742">
    <property type="entry name" value="Hydrolase_4"/>
</dbReference>
<sequence length="249" mass="27081">MHSLLYFPSRTVTEPPTSTGPPVENMDVDTADGERLHAWWVAAPAPTRGHVLLCHGNAGNITSRMAHARLLCGLGFDVMLFDYRGYGRSSGSPSEEGTYRDARAARAALLRRSGVDPRRVFYLGESLGAAVALELALETPPAGLILQSPFTSVRDMARAVYRVIPQRIVPDAYPSRRIIHRLRSPLLILHGEDDEIVPVEQGRALHAAAPGPKRIEVFAGARHNDLLILAGNRWAAAIATWADDVLDAG</sequence>
<dbReference type="PANTHER" id="PTHR12277">
    <property type="entry name" value="ALPHA/BETA HYDROLASE DOMAIN-CONTAINING PROTEIN"/>
    <property type="match status" value="1"/>
</dbReference>
<reference evidence="3" key="1">
    <citation type="submission" date="2020-02" db="EMBL/GenBank/DDBJ databases">
        <authorList>
            <person name="Meier V. D."/>
        </authorList>
    </citation>
    <scope>NUCLEOTIDE SEQUENCE</scope>
    <source>
        <strain evidence="3">AVDCRST_MAG69</strain>
    </source>
</reference>
<evidence type="ECO:0000313" key="3">
    <source>
        <dbReference type="EMBL" id="CAA9478003.1"/>
    </source>
</evidence>
<gene>
    <name evidence="3" type="ORF">AVDCRST_MAG69-580</name>
</gene>
<organism evidence="3">
    <name type="scientific">uncultured Solirubrobacteraceae bacterium</name>
    <dbReference type="NCBI Taxonomy" id="1162706"/>
    <lineage>
        <taxon>Bacteria</taxon>
        <taxon>Bacillati</taxon>
        <taxon>Actinomycetota</taxon>
        <taxon>Thermoleophilia</taxon>
        <taxon>Solirubrobacterales</taxon>
        <taxon>Solirubrobacteraceae</taxon>
        <taxon>environmental samples</taxon>
    </lineage>
</organism>
<feature type="region of interest" description="Disordered" evidence="1">
    <location>
        <begin position="1"/>
        <end position="24"/>
    </location>
</feature>
<dbReference type="Pfam" id="PF12146">
    <property type="entry name" value="Hydrolase_4"/>
    <property type="match status" value="1"/>
</dbReference>